<protein>
    <recommendedName>
        <fullName evidence="5">Protein SWT21</fullName>
    </recommendedName>
</protein>
<feature type="region of interest" description="Disordered" evidence="6">
    <location>
        <begin position="372"/>
        <end position="413"/>
    </location>
</feature>
<comment type="caution">
    <text evidence="7">The sequence shown here is derived from an EMBL/GenBank/DDBJ whole genome shotgun (WGS) entry which is preliminary data.</text>
</comment>
<comment type="subunit">
    <text evidence="4">Associates with snRNPs.</text>
</comment>
<sequence length="431" mass="47694">MRTVSTFRLCGSTYQTYTYPIPESQSHEVELNRNLYPGYEELQSPIYDSNDNTQVDLSSKNFIRTLDWSSDGSHFVSINEDFGVRCFIVPQDIVSNEDLSKLVPFSRYFNRYPILCHKLPDAFSIYDEQNPLNGSIALSSRNMPIRLIDLKSKSSILDIKYEEMADNSLGSIYSMEFTKGVSGSLLLGSNKKMGIFNLEYKKLTRSINFKQLSILSTLTASSFDPNLVFAGSYNSSICVADIRTGNSVFQKPTRLEGSGIYQLLETEGSKYLFAVSRKSNKIKLLDIRKGMDELLTFNWTEDMAFSPNCVLTNQKLYGDLSPEKRKLIIGNSIGEIKIFDSVDGSSSTGFKSSTNTSISNIKMNPLPGANLAIVSHGSRSDGDDSPNVSKNLCNDGDSLGDTTGTAPSSTSIEPTDFFGSVGIEIYDGIDL</sequence>
<reference evidence="7" key="1">
    <citation type="submission" date="2023-04" db="EMBL/GenBank/DDBJ databases">
        <title>Candida boidinii NBRC 10035.</title>
        <authorList>
            <person name="Ichikawa N."/>
            <person name="Sato H."/>
            <person name="Tonouchi N."/>
        </authorList>
    </citation>
    <scope>NUCLEOTIDE SEQUENCE</scope>
    <source>
        <strain evidence="7">NBRC 10035</strain>
    </source>
</reference>
<evidence type="ECO:0000313" key="7">
    <source>
        <dbReference type="EMBL" id="GME70838.1"/>
    </source>
</evidence>
<dbReference type="Proteomes" id="UP001165120">
    <property type="component" value="Unassembled WGS sequence"/>
</dbReference>
<evidence type="ECO:0000256" key="6">
    <source>
        <dbReference type="SAM" id="MobiDB-lite"/>
    </source>
</evidence>
<keyword evidence="1" id="KW-0507">mRNA processing</keyword>
<evidence type="ECO:0000256" key="1">
    <source>
        <dbReference type="ARBA" id="ARBA00023187"/>
    </source>
</evidence>
<comment type="similarity">
    <text evidence="3">Belongs to the SWT21 family.</text>
</comment>
<evidence type="ECO:0000256" key="3">
    <source>
        <dbReference type="ARBA" id="ARBA00038156"/>
    </source>
</evidence>
<keyword evidence="1" id="KW-0508">mRNA splicing</keyword>
<evidence type="ECO:0000313" key="8">
    <source>
        <dbReference type="Proteomes" id="UP001165120"/>
    </source>
</evidence>
<feature type="compositionally biased region" description="Polar residues" evidence="6">
    <location>
        <begin position="400"/>
        <end position="413"/>
    </location>
</feature>
<keyword evidence="8" id="KW-1185">Reference proteome</keyword>
<evidence type="ECO:0000256" key="4">
    <source>
        <dbReference type="ARBA" id="ARBA00038575"/>
    </source>
</evidence>
<proteinExistence type="inferred from homology"/>
<dbReference type="InterPro" id="IPR036322">
    <property type="entry name" value="WD40_repeat_dom_sf"/>
</dbReference>
<dbReference type="PANTHER" id="PTHR13211">
    <property type="entry name" value="TELOMERASE CAJAL BODY PROTEIN 1"/>
    <property type="match status" value="1"/>
</dbReference>
<dbReference type="GO" id="GO:0008380">
    <property type="term" value="P:RNA splicing"/>
    <property type="evidence" value="ECO:0007669"/>
    <property type="project" value="UniProtKB-KW"/>
</dbReference>
<gene>
    <name evidence="7" type="ORF">Cboi02_000297900</name>
</gene>
<evidence type="ECO:0000256" key="5">
    <source>
        <dbReference type="ARBA" id="ARBA00040352"/>
    </source>
</evidence>
<dbReference type="PANTHER" id="PTHR13211:SF0">
    <property type="entry name" value="TELOMERASE CAJAL BODY PROTEIN 1"/>
    <property type="match status" value="1"/>
</dbReference>
<dbReference type="AlphaFoldDB" id="A0A9W6T0T2"/>
<evidence type="ECO:0000256" key="2">
    <source>
        <dbReference type="ARBA" id="ARBA00037270"/>
    </source>
</evidence>
<dbReference type="Gene3D" id="2.130.10.10">
    <property type="entry name" value="YVTN repeat-like/Quinoprotein amine dehydrogenase"/>
    <property type="match status" value="1"/>
</dbReference>
<dbReference type="SUPFAM" id="SSF50978">
    <property type="entry name" value="WD40 repeat-like"/>
    <property type="match status" value="1"/>
</dbReference>
<dbReference type="InterPro" id="IPR051150">
    <property type="entry name" value="SWT21/TCAB1_mRNA_Telomere"/>
</dbReference>
<dbReference type="InterPro" id="IPR015943">
    <property type="entry name" value="WD40/YVTN_repeat-like_dom_sf"/>
</dbReference>
<accession>A0A9W6T0T2</accession>
<organism evidence="7 8">
    <name type="scientific">Candida boidinii</name>
    <name type="common">Yeast</name>
    <dbReference type="NCBI Taxonomy" id="5477"/>
    <lineage>
        <taxon>Eukaryota</taxon>
        <taxon>Fungi</taxon>
        <taxon>Dikarya</taxon>
        <taxon>Ascomycota</taxon>
        <taxon>Saccharomycotina</taxon>
        <taxon>Pichiomycetes</taxon>
        <taxon>Pichiales</taxon>
        <taxon>Pichiaceae</taxon>
        <taxon>Ogataea</taxon>
        <taxon>Ogataea/Candida clade</taxon>
    </lineage>
</organism>
<comment type="function">
    <text evidence="2">Involved in mRNA splicing. Helps to stabilize the U1 snRNP-5' splice site interaction.</text>
</comment>
<name>A0A9W6T0T2_CANBO</name>
<dbReference type="EMBL" id="BSXN01000964">
    <property type="protein sequence ID" value="GME70838.1"/>
    <property type="molecule type" value="Genomic_DNA"/>
</dbReference>